<feature type="non-terminal residue" evidence="1">
    <location>
        <position position="1"/>
    </location>
</feature>
<name>A0A2M7BF86_9BACT</name>
<dbReference type="Proteomes" id="UP000229631">
    <property type="component" value="Unassembled WGS sequence"/>
</dbReference>
<reference evidence="2" key="1">
    <citation type="submission" date="2017-09" db="EMBL/GenBank/DDBJ databases">
        <title>Depth-based differentiation of microbial function through sediment-hosted aquifers and enrichment of novel symbionts in the deep terrestrial subsurface.</title>
        <authorList>
            <person name="Probst A.J."/>
            <person name="Ladd B."/>
            <person name="Jarett J.K."/>
            <person name="Geller-Mcgrath D.E."/>
            <person name="Sieber C.M.K."/>
            <person name="Emerson J.B."/>
            <person name="Anantharaman K."/>
            <person name="Thomas B.C."/>
            <person name="Malmstrom R."/>
            <person name="Stieglmeier M."/>
            <person name="Klingl A."/>
            <person name="Woyke T."/>
            <person name="Ryan C.M."/>
            <person name="Banfield J.F."/>
        </authorList>
    </citation>
    <scope>NUCLEOTIDE SEQUENCE [LARGE SCALE GENOMIC DNA]</scope>
</reference>
<gene>
    <name evidence="1" type="ORF">COS54_00485</name>
</gene>
<comment type="caution">
    <text evidence="1">The sequence shown here is derived from an EMBL/GenBank/DDBJ whole genome shotgun (WGS) entry which is preliminary data.</text>
</comment>
<proteinExistence type="predicted"/>
<dbReference type="EMBL" id="PEVC01000013">
    <property type="protein sequence ID" value="PIV01747.1"/>
    <property type="molecule type" value="Genomic_DNA"/>
</dbReference>
<evidence type="ECO:0000313" key="2">
    <source>
        <dbReference type="Proteomes" id="UP000229631"/>
    </source>
</evidence>
<organism evidence="1 2">
    <name type="scientific">Candidatus Shapirobacteria bacterium CG03_land_8_20_14_0_80_39_12</name>
    <dbReference type="NCBI Taxonomy" id="1974879"/>
    <lineage>
        <taxon>Bacteria</taxon>
        <taxon>Candidatus Shapironibacteriota</taxon>
    </lineage>
</organism>
<protein>
    <submittedName>
        <fullName evidence="1">Uncharacterized protein</fullName>
    </submittedName>
</protein>
<evidence type="ECO:0000313" key="1">
    <source>
        <dbReference type="EMBL" id="PIV01747.1"/>
    </source>
</evidence>
<sequence length="212" mass="24129">VSKLKYRVRTSFDGGDGPDDIFGGFFSEHDNVMQKIRRSARAAVLVANGADAAAAGLWTWDHQAQKENSEIIGNSNFFVIWKNLFGKTVALGDSQYLINNPVIEKFNSLCRTHRGWMSIECWNLGCSGLYLDKNFPRHKDVWPENLTFLFSDEVEQLKTKGSLVTYYYHSIYQEAAEAYFMYGDVDGGEILLSSDDKRNPILLYKIRATLMD</sequence>
<accession>A0A2M7BF86</accession>
<dbReference type="AlphaFoldDB" id="A0A2M7BF86"/>